<feature type="chain" id="PRO_5017950494" description="Lipoprotein" evidence="1">
    <location>
        <begin position="22"/>
        <end position="218"/>
    </location>
</feature>
<feature type="signal peptide" evidence="1">
    <location>
        <begin position="1"/>
        <end position="21"/>
    </location>
</feature>
<dbReference type="OrthoDB" id="5973468at2"/>
<dbReference type="PROSITE" id="PS51257">
    <property type="entry name" value="PROKAR_LIPOPROTEIN"/>
    <property type="match status" value="1"/>
</dbReference>
<organism evidence="2 3">
    <name type="scientific">Vulcaniibacterium tengchongense</name>
    <dbReference type="NCBI Taxonomy" id="1273429"/>
    <lineage>
        <taxon>Bacteria</taxon>
        <taxon>Pseudomonadati</taxon>
        <taxon>Pseudomonadota</taxon>
        <taxon>Gammaproteobacteria</taxon>
        <taxon>Lysobacterales</taxon>
        <taxon>Lysobacteraceae</taxon>
        <taxon>Vulcaniibacterium</taxon>
    </lineage>
</organism>
<name>A0A3N4VKD8_9GAMM</name>
<dbReference type="EMBL" id="RKQN01000001">
    <property type="protein sequence ID" value="RPE81905.1"/>
    <property type="molecule type" value="Genomic_DNA"/>
</dbReference>
<reference evidence="2 3" key="1">
    <citation type="submission" date="2018-11" db="EMBL/GenBank/DDBJ databases">
        <title>Genomic Encyclopedia of Type Strains, Phase IV (KMG-IV): sequencing the most valuable type-strain genomes for metagenomic binning, comparative biology and taxonomic classification.</title>
        <authorList>
            <person name="Goeker M."/>
        </authorList>
    </citation>
    <scope>NUCLEOTIDE SEQUENCE [LARGE SCALE GENOMIC DNA]</scope>
    <source>
        <strain evidence="2 3">DSM 25623</strain>
    </source>
</reference>
<evidence type="ECO:0000313" key="2">
    <source>
        <dbReference type="EMBL" id="RPE81905.1"/>
    </source>
</evidence>
<evidence type="ECO:0000313" key="3">
    <source>
        <dbReference type="Proteomes" id="UP000269708"/>
    </source>
</evidence>
<proteinExistence type="predicted"/>
<dbReference type="AlphaFoldDB" id="A0A3N4VKD8"/>
<keyword evidence="3" id="KW-1185">Reference proteome</keyword>
<evidence type="ECO:0008006" key="4">
    <source>
        <dbReference type="Google" id="ProtNLM"/>
    </source>
</evidence>
<accession>A0A3N4VKD8</accession>
<sequence>MIEPSKTRRLPSSLASSLLLAALVAACQQQTPANSAPPPGITAPAPPANPQPDVNIAPTERASPPVLKAEALGEFEPGNPVASAITGKLDIQDTELRGENGASFTTERVAIVKGSDEYSAGATYAQALQIDAGQPVELRRVLQETPPTATPANAICGGDRAGYIALAKVEEGGDEVVRLMGLKGTDLPAAKASGIALCAIAMYLKPAGARTANAGKRG</sequence>
<dbReference type="Proteomes" id="UP000269708">
    <property type="component" value="Unassembled WGS sequence"/>
</dbReference>
<protein>
    <recommendedName>
        <fullName evidence="4">Lipoprotein</fullName>
    </recommendedName>
</protein>
<dbReference type="RefSeq" id="WP_123769415.1">
    <property type="nucleotide sequence ID" value="NZ_RKQN01000001.1"/>
</dbReference>
<keyword evidence="1" id="KW-0732">Signal</keyword>
<evidence type="ECO:0000256" key="1">
    <source>
        <dbReference type="SAM" id="SignalP"/>
    </source>
</evidence>
<gene>
    <name evidence="2" type="ORF">EDC50_1107</name>
</gene>
<comment type="caution">
    <text evidence="2">The sequence shown here is derived from an EMBL/GenBank/DDBJ whole genome shotgun (WGS) entry which is preliminary data.</text>
</comment>